<proteinExistence type="predicted"/>
<dbReference type="AlphaFoldDB" id="A0A939DPB2"/>
<evidence type="ECO:0000256" key="1">
    <source>
        <dbReference type="SAM" id="Phobius"/>
    </source>
</evidence>
<accession>A0A939DPB2</accession>
<keyword evidence="1" id="KW-1133">Transmembrane helix</keyword>
<keyword evidence="1" id="KW-0472">Membrane</keyword>
<sequence>MTDTSLIRLLKILMTIGISLILLGVYLHFSEHVTALGVKGIVISAACVAIGMILSLPTKMYLTFVLMKQEEEHKHRD</sequence>
<keyword evidence="1" id="KW-0812">Transmembrane</keyword>
<name>A0A939DPB2_9ALTE</name>
<evidence type="ECO:0000313" key="2">
    <source>
        <dbReference type="EMBL" id="MBN7826239.1"/>
    </source>
</evidence>
<gene>
    <name evidence="2" type="ORF">J0A66_13470</name>
</gene>
<evidence type="ECO:0000313" key="3">
    <source>
        <dbReference type="Proteomes" id="UP000664654"/>
    </source>
</evidence>
<comment type="caution">
    <text evidence="2">The sequence shown here is derived from an EMBL/GenBank/DDBJ whole genome shotgun (WGS) entry which is preliminary data.</text>
</comment>
<feature type="transmembrane region" description="Helical" evidence="1">
    <location>
        <begin position="41"/>
        <end position="66"/>
    </location>
</feature>
<dbReference type="RefSeq" id="WP_206574353.1">
    <property type="nucleotide sequence ID" value="NZ_JAFKCV010000007.1"/>
</dbReference>
<keyword evidence="3" id="KW-1185">Reference proteome</keyword>
<dbReference type="Proteomes" id="UP000664654">
    <property type="component" value="Unassembled WGS sequence"/>
</dbReference>
<protein>
    <submittedName>
        <fullName evidence="2">Uncharacterized protein</fullName>
    </submittedName>
</protein>
<organism evidence="2 3">
    <name type="scientific">Bowmanella dokdonensis</name>
    <dbReference type="NCBI Taxonomy" id="751969"/>
    <lineage>
        <taxon>Bacteria</taxon>
        <taxon>Pseudomonadati</taxon>
        <taxon>Pseudomonadota</taxon>
        <taxon>Gammaproteobacteria</taxon>
        <taxon>Alteromonadales</taxon>
        <taxon>Alteromonadaceae</taxon>
        <taxon>Bowmanella</taxon>
    </lineage>
</organism>
<reference evidence="2" key="1">
    <citation type="submission" date="2021-03" db="EMBL/GenBank/DDBJ databases">
        <title>novel species isolated from a fishpond in China.</title>
        <authorList>
            <person name="Lu H."/>
            <person name="Cai Z."/>
        </authorList>
    </citation>
    <scope>NUCLEOTIDE SEQUENCE</scope>
    <source>
        <strain evidence="2">JCM 30855</strain>
    </source>
</reference>
<dbReference type="EMBL" id="JAFKCV010000007">
    <property type="protein sequence ID" value="MBN7826239.1"/>
    <property type="molecule type" value="Genomic_DNA"/>
</dbReference>
<feature type="transmembrane region" description="Helical" evidence="1">
    <location>
        <begin position="12"/>
        <end position="29"/>
    </location>
</feature>